<protein>
    <recommendedName>
        <fullName evidence="7 8">Small ribosomal subunit protein uS5</fullName>
    </recommendedName>
</protein>
<sequence>MAKMQAKVQADERDDGLREKMIAVNRVTKVVKGGRILGFAALTVVGDGDGRIGMGKGKAKEVPVAVQKAMEQARRNMFKVPLKNGTLQHNVLGQHGASRVLMSPAKDGTGVIAGGPMRAVFEVMGVTNVVTKSLGSTNPYNLVRATLDGLKKQSTPADIAAKRGKSVEEILG</sequence>
<evidence type="ECO:0000256" key="6">
    <source>
        <dbReference type="ARBA" id="ARBA00023274"/>
    </source>
</evidence>
<evidence type="ECO:0000313" key="14">
    <source>
        <dbReference type="Proteomes" id="UP000364291"/>
    </source>
</evidence>
<dbReference type="Proteomes" id="UP000270216">
    <property type="component" value="Unassembled WGS sequence"/>
</dbReference>
<dbReference type="Pfam" id="PF03719">
    <property type="entry name" value="Ribosomal_S5_C"/>
    <property type="match status" value="1"/>
</dbReference>
<evidence type="ECO:0000256" key="9">
    <source>
        <dbReference type="RuleBase" id="RU003823"/>
    </source>
</evidence>
<dbReference type="Pfam" id="PF00333">
    <property type="entry name" value="Ribosomal_S5"/>
    <property type="match status" value="1"/>
</dbReference>
<comment type="domain">
    <text evidence="8">The N-terminal domain interacts with the head of the 30S subunit; the C-terminal domain interacts with the body and contacts protein S4. The interaction surface between S4 and S5 is involved in control of translational fidelity.</text>
</comment>
<dbReference type="InterPro" id="IPR018192">
    <property type="entry name" value="Ribosomal_uS5_N_CS"/>
</dbReference>
<comment type="function">
    <text evidence="1 8">Located at the back of the 30S subunit body where it stabilizes the conformation of the head with respect to the body.</text>
</comment>
<accession>A0A0B5FDB2</accession>
<evidence type="ECO:0000256" key="4">
    <source>
        <dbReference type="ARBA" id="ARBA00022884"/>
    </source>
</evidence>
<dbReference type="InterPro" id="IPR000851">
    <property type="entry name" value="Ribosomal_uS5"/>
</dbReference>
<reference evidence="11 13" key="1">
    <citation type="submission" date="2018-12" db="EMBL/GenBank/DDBJ databases">
        <title>Whole genome sequence of a Pandoraea apista isolate from a patient with cystic fibrosis.</title>
        <authorList>
            <person name="Kenna D.T."/>
            <person name="Turton J.F."/>
        </authorList>
    </citation>
    <scope>NUCLEOTIDE SEQUENCE [LARGE SCALE GENOMIC DNA]</scope>
    <source>
        <strain evidence="11 13">Pa13324</strain>
    </source>
</reference>
<dbReference type="PROSITE" id="PS50881">
    <property type="entry name" value="S5_DSRBD"/>
    <property type="match status" value="1"/>
</dbReference>
<evidence type="ECO:0000256" key="8">
    <source>
        <dbReference type="HAMAP-Rule" id="MF_01307"/>
    </source>
</evidence>
<dbReference type="KEGG" id="papi:SG18_07205"/>
<dbReference type="GO" id="GO:0006412">
    <property type="term" value="P:translation"/>
    <property type="evidence" value="ECO:0007669"/>
    <property type="project" value="UniProtKB-UniRule"/>
</dbReference>
<dbReference type="SUPFAM" id="SSF54768">
    <property type="entry name" value="dsRNA-binding domain-like"/>
    <property type="match status" value="1"/>
</dbReference>
<dbReference type="SUPFAM" id="SSF54211">
    <property type="entry name" value="Ribosomal protein S5 domain 2-like"/>
    <property type="match status" value="1"/>
</dbReference>
<comment type="function">
    <text evidence="8">With S4 and S12 plays an important role in translational accuracy.</text>
</comment>
<dbReference type="Gene3D" id="3.30.160.20">
    <property type="match status" value="1"/>
</dbReference>
<comment type="subunit">
    <text evidence="8">Part of the 30S ribosomal subunit. Contacts proteins S4 and S8.</text>
</comment>
<dbReference type="InterPro" id="IPR005324">
    <property type="entry name" value="Ribosomal_uS5_C"/>
</dbReference>
<name>A0A0B5FDB2_9BURK</name>
<keyword evidence="13" id="KW-1185">Reference proteome</keyword>
<dbReference type="GeneID" id="57200969"/>
<dbReference type="InterPro" id="IPR013810">
    <property type="entry name" value="Ribosomal_uS5_N"/>
</dbReference>
<dbReference type="GO" id="GO:0003735">
    <property type="term" value="F:structural constituent of ribosome"/>
    <property type="evidence" value="ECO:0007669"/>
    <property type="project" value="UniProtKB-UniRule"/>
</dbReference>
<dbReference type="GO" id="GO:0015935">
    <property type="term" value="C:small ribosomal subunit"/>
    <property type="evidence" value="ECO:0007669"/>
    <property type="project" value="InterPro"/>
</dbReference>
<dbReference type="RefSeq" id="WP_010804120.1">
    <property type="nucleotide sequence ID" value="NZ_CABPSX010000008.1"/>
</dbReference>
<dbReference type="GO" id="GO:0019843">
    <property type="term" value="F:rRNA binding"/>
    <property type="evidence" value="ECO:0007669"/>
    <property type="project" value="UniProtKB-UniRule"/>
</dbReference>
<dbReference type="STRING" id="93218.XM39_07220"/>
<dbReference type="InterPro" id="IPR020568">
    <property type="entry name" value="Ribosomal_Su5_D2-typ_SF"/>
</dbReference>
<organism evidence="12 14">
    <name type="scientific">Pandoraea apista</name>
    <dbReference type="NCBI Taxonomy" id="93218"/>
    <lineage>
        <taxon>Bacteria</taxon>
        <taxon>Pseudomonadati</taxon>
        <taxon>Pseudomonadota</taxon>
        <taxon>Betaproteobacteria</taxon>
        <taxon>Burkholderiales</taxon>
        <taxon>Burkholderiaceae</taxon>
        <taxon>Pandoraea</taxon>
    </lineage>
</organism>
<reference evidence="12 14" key="2">
    <citation type="submission" date="2019-08" db="EMBL/GenBank/DDBJ databases">
        <authorList>
            <person name="Peeters C."/>
        </authorList>
    </citation>
    <scope>NUCLEOTIDE SEQUENCE [LARGE SCALE GENOMIC DNA]</scope>
    <source>
        <strain evidence="12 14">LMG 18089</strain>
    </source>
</reference>
<dbReference type="FunFam" id="3.30.160.20:FF:000001">
    <property type="entry name" value="30S ribosomal protein S5"/>
    <property type="match status" value="1"/>
</dbReference>
<keyword evidence="6 8" id="KW-0687">Ribonucleoprotein</keyword>
<evidence type="ECO:0000256" key="1">
    <source>
        <dbReference type="ARBA" id="ARBA00003093"/>
    </source>
</evidence>
<evidence type="ECO:0000313" key="13">
    <source>
        <dbReference type="Proteomes" id="UP000270216"/>
    </source>
</evidence>
<gene>
    <name evidence="8" type="primary">rpsE</name>
    <name evidence="11" type="ORF">EJE83_02630</name>
    <name evidence="12" type="ORF">PAP18089_03741</name>
</gene>
<dbReference type="NCBIfam" id="TIGR01021">
    <property type="entry name" value="rpsE_bact"/>
    <property type="match status" value="1"/>
</dbReference>
<feature type="domain" description="S5 DRBM" evidence="10">
    <location>
        <begin position="17"/>
        <end position="80"/>
    </location>
</feature>
<dbReference type="GO" id="GO:0042254">
    <property type="term" value="P:ribosome biogenesis"/>
    <property type="evidence" value="ECO:0007669"/>
    <property type="project" value="UniProtKB-ARBA"/>
</dbReference>
<dbReference type="PANTHER" id="PTHR48277">
    <property type="entry name" value="MITOCHONDRIAL RIBOSOMAL PROTEIN S5"/>
    <property type="match status" value="1"/>
</dbReference>
<evidence type="ECO:0000313" key="12">
    <source>
        <dbReference type="EMBL" id="VVG72741.1"/>
    </source>
</evidence>
<dbReference type="PANTHER" id="PTHR48277:SF1">
    <property type="entry name" value="MITOCHONDRIAL RIBOSOMAL PROTEIN S5"/>
    <property type="match status" value="1"/>
</dbReference>
<proteinExistence type="inferred from homology"/>
<dbReference type="EMBL" id="CABPSX010000008">
    <property type="protein sequence ID" value="VVG72741.1"/>
    <property type="molecule type" value="Genomic_DNA"/>
</dbReference>
<dbReference type="OrthoDB" id="9809045at2"/>
<keyword evidence="5 8" id="KW-0689">Ribosomal protein</keyword>
<dbReference type="GO" id="GO:0005737">
    <property type="term" value="C:cytoplasm"/>
    <property type="evidence" value="ECO:0007669"/>
    <property type="project" value="UniProtKB-ARBA"/>
</dbReference>
<comment type="similarity">
    <text evidence="2 8 9">Belongs to the universal ribosomal protein uS5 family.</text>
</comment>
<dbReference type="Proteomes" id="UP000364291">
    <property type="component" value="Unassembled WGS sequence"/>
</dbReference>
<keyword evidence="3 8" id="KW-0699">rRNA-binding</keyword>
<dbReference type="PROSITE" id="PS00585">
    <property type="entry name" value="RIBOSOMAL_S5"/>
    <property type="match status" value="1"/>
</dbReference>
<dbReference type="InterPro" id="IPR005712">
    <property type="entry name" value="Ribosomal_uS5_bac-type"/>
</dbReference>
<evidence type="ECO:0000256" key="2">
    <source>
        <dbReference type="ARBA" id="ARBA00008945"/>
    </source>
</evidence>
<evidence type="ECO:0000256" key="5">
    <source>
        <dbReference type="ARBA" id="ARBA00022980"/>
    </source>
</evidence>
<dbReference type="FunFam" id="3.30.230.10:FF:000002">
    <property type="entry name" value="30S ribosomal protein S5"/>
    <property type="match status" value="1"/>
</dbReference>
<dbReference type="EMBL" id="RWHX01000003">
    <property type="protein sequence ID" value="RSK85633.1"/>
    <property type="molecule type" value="Genomic_DNA"/>
</dbReference>
<keyword evidence="4 8" id="KW-0694">RNA-binding</keyword>
<evidence type="ECO:0000256" key="7">
    <source>
        <dbReference type="ARBA" id="ARBA00035255"/>
    </source>
</evidence>
<dbReference type="HAMAP" id="MF_01307_B">
    <property type="entry name" value="Ribosomal_uS5_B"/>
    <property type="match status" value="1"/>
</dbReference>
<dbReference type="InterPro" id="IPR014721">
    <property type="entry name" value="Ribsml_uS5_D2-typ_fold_subgr"/>
</dbReference>
<dbReference type="Gene3D" id="3.30.230.10">
    <property type="match status" value="1"/>
</dbReference>
<evidence type="ECO:0000313" key="11">
    <source>
        <dbReference type="EMBL" id="RSK85633.1"/>
    </source>
</evidence>
<dbReference type="AlphaFoldDB" id="A0A0B5FDB2"/>
<evidence type="ECO:0000259" key="10">
    <source>
        <dbReference type="PROSITE" id="PS50881"/>
    </source>
</evidence>
<evidence type="ECO:0000256" key="3">
    <source>
        <dbReference type="ARBA" id="ARBA00022730"/>
    </source>
</evidence>